<organism evidence="1 2">
    <name type="scientific">Octopus vulgaris</name>
    <name type="common">Common octopus</name>
    <dbReference type="NCBI Taxonomy" id="6645"/>
    <lineage>
        <taxon>Eukaryota</taxon>
        <taxon>Metazoa</taxon>
        <taxon>Spiralia</taxon>
        <taxon>Lophotrochozoa</taxon>
        <taxon>Mollusca</taxon>
        <taxon>Cephalopoda</taxon>
        <taxon>Coleoidea</taxon>
        <taxon>Octopodiformes</taxon>
        <taxon>Octopoda</taxon>
        <taxon>Incirrata</taxon>
        <taxon>Octopodidae</taxon>
        <taxon>Octopus</taxon>
    </lineage>
</organism>
<name>A0AA36BC54_OCTVU</name>
<sequence length="74" mass="8268">MPHRILRVHSSKVQQFAGDSLILHNSLAIGVATQLECNKTENTTMHIENMDSPSLTSLEKKRLSASFGARLRFC</sequence>
<accession>A0AA36BC54</accession>
<evidence type="ECO:0000313" key="1">
    <source>
        <dbReference type="EMBL" id="CAI9730871.1"/>
    </source>
</evidence>
<evidence type="ECO:0000313" key="2">
    <source>
        <dbReference type="Proteomes" id="UP001162480"/>
    </source>
</evidence>
<dbReference type="EMBL" id="OX597825">
    <property type="protein sequence ID" value="CAI9730871.1"/>
    <property type="molecule type" value="Genomic_DNA"/>
</dbReference>
<gene>
    <name evidence="1" type="ORF">OCTVUL_1B006183</name>
</gene>
<proteinExistence type="predicted"/>
<reference evidence="1" key="1">
    <citation type="submission" date="2023-08" db="EMBL/GenBank/DDBJ databases">
        <authorList>
            <person name="Alioto T."/>
            <person name="Alioto T."/>
            <person name="Gomez Garrido J."/>
        </authorList>
    </citation>
    <scope>NUCLEOTIDE SEQUENCE</scope>
</reference>
<dbReference type="Proteomes" id="UP001162480">
    <property type="component" value="Chromosome 12"/>
</dbReference>
<protein>
    <submittedName>
        <fullName evidence="1">Uncharacterized protein</fullName>
    </submittedName>
</protein>
<dbReference type="AlphaFoldDB" id="A0AA36BC54"/>
<keyword evidence="2" id="KW-1185">Reference proteome</keyword>